<organism evidence="2 3">
    <name type="scientific">Bifidobacterium oedipodis</name>
    <dbReference type="NCBI Taxonomy" id="2675322"/>
    <lineage>
        <taxon>Bacteria</taxon>
        <taxon>Bacillati</taxon>
        <taxon>Actinomycetota</taxon>
        <taxon>Actinomycetes</taxon>
        <taxon>Bifidobacteriales</taxon>
        <taxon>Bifidobacteriaceae</taxon>
        <taxon>Bifidobacterium</taxon>
    </lineage>
</organism>
<keyword evidence="3" id="KW-1185">Reference proteome</keyword>
<name>A0A7Y0ENU4_9BIFI</name>
<reference evidence="2 3" key="1">
    <citation type="submission" date="2020-02" db="EMBL/GenBank/DDBJ databases">
        <title>Characterization of phylogenetic diversity of novel bifidobacterial species isolated in Czech ZOOs.</title>
        <authorList>
            <person name="Lugli G.A."/>
            <person name="Vera N.B."/>
            <person name="Ventura M."/>
        </authorList>
    </citation>
    <scope>NUCLEOTIDE SEQUENCE [LARGE SCALE GENOMIC DNA]</scope>
    <source>
        <strain evidence="2 3">DSM 109957</strain>
    </source>
</reference>
<gene>
    <name evidence="2" type="ORF">G1C95_0913</name>
</gene>
<evidence type="ECO:0000256" key="1">
    <source>
        <dbReference type="ARBA" id="ARBA00008591"/>
    </source>
</evidence>
<dbReference type="InterPro" id="IPR018445">
    <property type="entry name" value="Put_Phosphate_transp_reg"/>
</dbReference>
<accession>A0A7Y0ENU4</accession>
<evidence type="ECO:0000313" key="2">
    <source>
        <dbReference type="EMBL" id="NMM93728.1"/>
    </source>
</evidence>
<dbReference type="EMBL" id="JAAIII010000002">
    <property type="protein sequence ID" value="NMM93728.1"/>
    <property type="molecule type" value="Genomic_DNA"/>
</dbReference>
<dbReference type="Gene3D" id="1.20.58.220">
    <property type="entry name" value="Phosphate transport system protein phou homolog 2, domain 2"/>
    <property type="match status" value="1"/>
</dbReference>
<evidence type="ECO:0000313" key="3">
    <source>
        <dbReference type="Proteomes" id="UP000532194"/>
    </source>
</evidence>
<comment type="caution">
    <text evidence="2">The sequence shown here is derived from an EMBL/GenBank/DDBJ whole genome shotgun (WGS) entry which is preliminary data.</text>
</comment>
<dbReference type="AlphaFoldDB" id="A0A7Y0ENU4"/>
<proteinExistence type="inferred from homology"/>
<dbReference type="PANTHER" id="PTHR37298:SF1">
    <property type="entry name" value="UPF0111 PROTEIN YKAA"/>
    <property type="match status" value="1"/>
</dbReference>
<comment type="similarity">
    <text evidence="1">Belongs to the UPF0111 family.</text>
</comment>
<dbReference type="Proteomes" id="UP000532194">
    <property type="component" value="Unassembled WGS sequence"/>
</dbReference>
<dbReference type="PANTHER" id="PTHR37298">
    <property type="entry name" value="UPF0111 PROTEIN YKAA"/>
    <property type="match status" value="1"/>
</dbReference>
<dbReference type="InterPro" id="IPR052912">
    <property type="entry name" value="UPF0111_domain"/>
</dbReference>
<dbReference type="InterPro" id="IPR038078">
    <property type="entry name" value="PhoU-like_sf"/>
</dbReference>
<dbReference type="RefSeq" id="WP_169171759.1">
    <property type="nucleotide sequence ID" value="NZ_JAAIII010000002.1"/>
</dbReference>
<sequence length="207" mass="23683">MAKIKDSFYFDSFDKSSQYALQASTMLDELMHDFKPDGLKEQIDRMHEIEQAADGVRHSLVDALVTAFITPIDREDIAALSGSLDDVTDEIEGVLHRMYYDNITEIRPEALALVDLLRKSCKTMAKLVAQMHHFKKAKKLRNLVFEINHIEQEADALFVDAMRTLHTTCDDPMQVFAWHEVFTQLEECIDACEEVADVIDNIVMKNS</sequence>
<dbReference type="Pfam" id="PF01865">
    <property type="entry name" value="PhoU_div"/>
    <property type="match status" value="1"/>
</dbReference>
<protein>
    <submittedName>
        <fullName evidence="2">Phosphate transport regulator</fullName>
    </submittedName>
</protein>